<organism evidence="2 3">
    <name type="scientific">Tai Forest reovirus</name>
    <dbReference type="NCBI Taxonomy" id="2039230"/>
    <lineage>
        <taxon>Viruses</taxon>
        <taxon>Riboviria</taxon>
        <taxon>Orthornavirae</taxon>
        <taxon>Duplornaviricota</taxon>
        <taxon>Resentoviricetes</taxon>
        <taxon>Reovirales</taxon>
        <taxon>Spinareoviridae</taxon>
        <taxon>Coltivirus</taxon>
        <taxon>Coltivirus taiense</taxon>
        <taxon>Tai Forest coltivirus</taxon>
    </lineage>
</organism>
<evidence type="ECO:0000256" key="1">
    <source>
        <dbReference type="SAM" id="MobiDB-lite"/>
    </source>
</evidence>
<protein>
    <submittedName>
        <fullName evidence="2">Uncharacterized protein</fullName>
    </submittedName>
</protein>
<name>A0A291B0C6_9REOV</name>
<keyword evidence="3" id="KW-1185">Reference proteome</keyword>
<dbReference type="GeneID" id="80559049"/>
<evidence type="ECO:0000313" key="3">
    <source>
        <dbReference type="Proteomes" id="UP000501449"/>
    </source>
</evidence>
<dbReference type="EMBL" id="MF511053">
    <property type="protein sequence ID" value="ATE86723.1"/>
    <property type="molecule type" value="Genomic_RNA"/>
</dbReference>
<reference evidence="2 3" key="1">
    <citation type="journal article" date="2017" name="Virol. J.">
        <title>A novel Coltivirus-related virus isolated from free-tailed bats from Cote d'Ivoire is able to infect human cells in vitro.</title>
        <authorList>
            <person name="Weiss S."/>
            <person name="Dabrowski P.W."/>
            <person name="Kurth A."/>
            <person name="Leendertz S.A.J."/>
            <person name="Leendertz F.H."/>
        </authorList>
    </citation>
    <scope>NUCLEOTIDE SEQUENCE [LARGE SCALE GENOMIC DNA]</scope>
</reference>
<dbReference type="KEGG" id="vg:80559049"/>
<sequence>MSFNSAAVYLFNLPEKCNVEIVVRDECGRIVEFGCDGYGNLGEVVINGRLARPARNLSDAHRIVRAGLRDVAAKSVKQMCDDEDAEGFKMMLELVHRGWPAAKDGEISETWMRLASDEEGAIGRLGRLEAKMDWIAMAASKLLTMTNMLTTGLAMSKALPSCVDEEGNPCDPNEFGAGYYYGDDGTISVPIYGPLSTKFLRIENGKMVISSNLRHVLVAGAASPDEKGVIPSDEGPMVRREDRLLSFKEAMIESKTGVKQLGKPVKAIMTNDWCGRGKGPKEDQEGADGGDVNSEGPLMPAVTFGSFDSVAKKERPSYSGVLKHTLSKILEANEKPAGAQKVVEVALEKLQAVVDEVLAEVPSDVKEAVIESEEVCFDPNLQIKAEQEVTEALPAYQRDRHRKAVVVDKSGNIKAVVPPDYRGEKTQMDMQAYHSYGGEAGKHLVPLGVMNNRSSADAFVIQFDDLQKTECSMFNQERKNMNGEAYHPSMCRWAMDFDHILSKRCLAFHNLHLPDGSRLETMYEFHLASEKRSFLLEVSSFREPGGGILIIGRACQRLRKGLGMPLAAGRFAMMQSPGYPVEFIPSDVFSSPKQIKLQQHKGIITMLACLDDWICDKREEIMKSLADEKVTYNVPAEDKLISILESTEGGVKFGESGYHKKGPNNMPVVLRELGCNDWADVYEKILEVSGLAISNLGVSFQQVRELYGDLETVQERKIMESLLHWKRRAITYIPRIAARALGVHNGVKMNPHSRIPRGLMALNKSLVCDEAFLCPECGCGFKTVSERRICSSMDQVLHRVTALENGTVALTKLEVYTKEFPRRVFQINHSSPKGWPLDFLGYAEVSTAPGVSRLMWFR</sequence>
<dbReference type="RefSeq" id="YP_010839652.1">
    <property type="nucleotide sequence ID" value="NC_078009.1"/>
</dbReference>
<accession>A0A291B0C6</accession>
<feature type="region of interest" description="Disordered" evidence="1">
    <location>
        <begin position="272"/>
        <end position="297"/>
    </location>
</feature>
<dbReference type="Proteomes" id="UP000501449">
    <property type="component" value="Genome"/>
</dbReference>
<proteinExistence type="predicted"/>
<evidence type="ECO:0000313" key="2">
    <source>
        <dbReference type="EMBL" id="ATE86723.1"/>
    </source>
</evidence>